<dbReference type="EMBL" id="JAVRRG010000106">
    <property type="protein sequence ID" value="KAK5085043.1"/>
    <property type="molecule type" value="Genomic_DNA"/>
</dbReference>
<comment type="subcellular location">
    <subcellularLocation>
        <location evidence="1">Membrane</location>
        <topology evidence="1">Multi-pass membrane protein</topology>
    </subcellularLocation>
</comment>
<feature type="compositionally biased region" description="Polar residues" evidence="5">
    <location>
        <begin position="307"/>
        <end position="318"/>
    </location>
</feature>
<dbReference type="PROSITE" id="PS50261">
    <property type="entry name" value="G_PROTEIN_RECEP_F2_4"/>
    <property type="match status" value="1"/>
</dbReference>
<feature type="region of interest" description="Disordered" evidence="5">
    <location>
        <begin position="143"/>
        <end position="180"/>
    </location>
</feature>
<dbReference type="PANTHER" id="PTHR23112:SF0">
    <property type="entry name" value="TRANSMEMBRANE PROTEIN 116"/>
    <property type="match status" value="1"/>
</dbReference>
<evidence type="ECO:0000259" key="7">
    <source>
        <dbReference type="PROSITE" id="PS50261"/>
    </source>
</evidence>
<feature type="compositionally biased region" description="Polar residues" evidence="5">
    <location>
        <begin position="147"/>
        <end position="169"/>
    </location>
</feature>
<evidence type="ECO:0000313" key="8">
    <source>
        <dbReference type="EMBL" id="KAK5085043.1"/>
    </source>
</evidence>
<keyword evidence="2 6" id="KW-0812">Transmembrane</keyword>
<comment type="caution">
    <text evidence="8">The sequence shown here is derived from an EMBL/GenBank/DDBJ whole genome shotgun (WGS) entry which is preliminary data.</text>
</comment>
<dbReference type="InterPro" id="IPR017981">
    <property type="entry name" value="GPCR_2-like_7TM"/>
</dbReference>
<feature type="transmembrane region" description="Helical" evidence="6">
    <location>
        <begin position="83"/>
        <end position="106"/>
    </location>
</feature>
<dbReference type="PANTHER" id="PTHR23112">
    <property type="entry name" value="G PROTEIN-COUPLED RECEPTOR 157-RELATED"/>
    <property type="match status" value="1"/>
</dbReference>
<proteinExistence type="predicted"/>
<gene>
    <name evidence="8" type="ORF">LTR24_007248</name>
</gene>
<sequence length="318" mass="35773">MPADALWTFAMGCNVWLSFFRSYDAAALRRLEYKYLLACYGLPLIPALIYLFASTIGRGKIYGSAVLWCWVSLEWDFLRVATFYGPVWFIILLTIAIYIQVGSVIFKWRKQLLSMERTEEANEFPATGIIKTSEVIITTNEELHGSRPQSGSVSKKPSFPSHSGTNRLTTHSRVHRPSGGIDPNKAAMKYCKCALLFFIALLITWVPSTINRIYTLVRPTEVLFGLNLAAALVLPLQGFWNAIIYMITSSFAVKCLWDDIKDACRSPSRLRASMQMHGQLGTSRTTELDDRASKISSNTLRYDPERSSSQSELVGQAK</sequence>
<evidence type="ECO:0000256" key="2">
    <source>
        <dbReference type="ARBA" id="ARBA00022692"/>
    </source>
</evidence>
<keyword evidence="3 6" id="KW-1133">Transmembrane helix</keyword>
<feature type="region of interest" description="Disordered" evidence="5">
    <location>
        <begin position="275"/>
        <end position="318"/>
    </location>
</feature>
<evidence type="ECO:0000256" key="4">
    <source>
        <dbReference type="ARBA" id="ARBA00023136"/>
    </source>
</evidence>
<reference evidence="8 9" key="1">
    <citation type="submission" date="2023-08" db="EMBL/GenBank/DDBJ databases">
        <title>Black Yeasts Isolated from many extreme environments.</title>
        <authorList>
            <person name="Coleine C."/>
            <person name="Stajich J.E."/>
            <person name="Selbmann L."/>
        </authorList>
    </citation>
    <scope>NUCLEOTIDE SEQUENCE [LARGE SCALE GENOMIC DNA]</scope>
    <source>
        <strain evidence="8 9">CCFEE 5885</strain>
    </source>
</reference>
<keyword evidence="9" id="KW-1185">Reference proteome</keyword>
<dbReference type="SUPFAM" id="SSF81321">
    <property type="entry name" value="Family A G protein-coupled receptor-like"/>
    <property type="match status" value="1"/>
</dbReference>
<accession>A0ABR0K5A7</accession>
<keyword evidence="4 6" id="KW-0472">Membrane</keyword>
<evidence type="ECO:0000256" key="5">
    <source>
        <dbReference type="SAM" id="MobiDB-lite"/>
    </source>
</evidence>
<name>A0ABR0K5A7_9EURO</name>
<feature type="domain" description="G-protein coupled receptors family 2 profile 2" evidence="7">
    <location>
        <begin position="1"/>
        <end position="249"/>
    </location>
</feature>
<evidence type="ECO:0000313" key="9">
    <source>
        <dbReference type="Proteomes" id="UP001345013"/>
    </source>
</evidence>
<dbReference type="Pfam" id="PF05462">
    <property type="entry name" value="Dicty_CAR"/>
    <property type="match status" value="1"/>
</dbReference>
<dbReference type="Proteomes" id="UP001345013">
    <property type="component" value="Unassembled WGS sequence"/>
</dbReference>
<feature type="transmembrane region" description="Helical" evidence="6">
    <location>
        <begin position="6"/>
        <end position="23"/>
    </location>
</feature>
<feature type="transmembrane region" description="Helical" evidence="6">
    <location>
        <begin position="222"/>
        <end position="247"/>
    </location>
</feature>
<evidence type="ECO:0000256" key="6">
    <source>
        <dbReference type="SAM" id="Phobius"/>
    </source>
</evidence>
<evidence type="ECO:0000256" key="1">
    <source>
        <dbReference type="ARBA" id="ARBA00004141"/>
    </source>
</evidence>
<organism evidence="8 9">
    <name type="scientific">Lithohypha guttulata</name>
    <dbReference type="NCBI Taxonomy" id="1690604"/>
    <lineage>
        <taxon>Eukaryota</taxon>
        <taxon>Fungi</taxon>
        <taxon>Dikarya</taxon>
        <taxon>Ascomycota</taxon>
        <taxon>Pezizomycotina</taxon>
        <taxon>Eurotiomycetes</taxon>
        <taxon>Chaetothyriomycetidae</taxon>
        <taxon>Chaetothyriales</taxon>
        <taxon>Trichomeriaceae</taxon>
        <taxon>Lithohypha</taxon>
    </lineage>
</organism>
<feature type="transmembrane region" description="Helical" evidence="6">
    <location>
        <begin position="35"/>
        <end position="53"/>
    </location>
</feature>
<protein>
    <recommendedName>
        <fullName evidence="7">G-protein coupled receptors family 2 profile 2 domain-containing protein</fullName>
    </recommendedName>
</protein>
<evidence type="ECO:0000256" key="3">
    <source>
        <dbReference type="ARBA" id="ARBA00022989"/>
    </source>
</evidence>
<dbReference type="Gene3D" id="1.20.1070.10">
    <property type="entry name" value="Rhodopsin 7-helix transmembrane proteins"/>
    <property type="match status" value="1"/>
</dbReference>
<feature type="transmembrane region" description="Helical" evidence="6">
    <location>
        <begin position="193"/>
        <end position="210"/>
    </location>
</feature>